<comment type="caution">
    <text evidence="1">The sequence shown here is derived from an EMBL/GenBank/DDBJ whole genome shotgun (WGS) entry which is preliminary data.</text>
</comment>
<dbReference type="PANTHER" id="PTHR32305:SF15">
    <property type="entry name" value="PROTEIN RHSA-RELATED"/>
    <property type="match status" value="1"/>
</dbReference>
<reference evidence="1 2" key="1">
    <citation type="submission" date="2018-03" db="EMBL/GenBank/DDBJ databases">
        <title>Genomic Encyclopedia of Archaeal and Bacterial Type Strains, Phase II (KMG-II): from individual species to whole genera.</title>
        <authorList>
            <person name="Goeker M."/>
        </authorList>
    </citation>
    <scope>NUCLEOTIDE SEQUENCE [LARGE SCALE GENOMIC DNA]</scope>
    <source>
        <strain evidence="1 2">DSM 100346</strain>
    </source>
</reference>
<dbReference type="Proteomes" id="UP000245880">
    <property type="component" value="Unassembled WGS sequence"/>
</dbReference>
<evidence type="ECO:0000313" key="2">
    <source>
        <dbReference type="Proteomes" id="UP000245880"/>
    </source>
</evidence>
<keyword evidence="2" id="KW-1185">Reference proteome</keyword>
<dbReference type="InterPro" id="IPR050708">
    <property type="entry name" value="T6SS_VgrG/RHS"/>
</dbReference>
<dbReference type="EMBL" id="QGDT01000001">
    <property type="protein sequence ID" value="PWJ59908.1"/>
    <property type="molecule type" value="Genomic_DNA"/>
</dbReference>
<dbReference type="PROSITE" id="PS00018">
    <property type="entry name" value="EF_HAND_1"/>
    <property type="match status" value="1"/>
</dbReference>
<gene>
    <name evidence="1" type="ORF">CLV98_10182</name>
</gene>
<dbReference type="InterPro" id="IPR018247">
    <property type="entry name" value="EF_Hand_1_Ca_BS"/>
</dbReference>
<evidence type="ECO:0000313" key="1">
    <source>
        <dbReference type="EMBL" id="PWJ59908.1"/>
    </source>
</evidence>
<sequence length="336" mass="37353">MVFTDKNGSGSIDNTEILGETHYYPFGKAFDGAWYNDATAGKYRYLYNGKELSEEFDLNFYDYGARWLDPGMGSWWEVDPASEKYFGDSPYNYVHNNPVNAKDPDGRLVVFVNGQKNTAQALRDYWEGFDSAVMKRLNDNNAQYYDGSLGGWANTVGGSIFTGMGNNLSASNRYKAGNEKGFGDAAGLIAGLARDKNGNITETIKIITHSMGGVYGSGFLAGLKKYLKNNPELEKQVKISLVAHFDPFQGSDITTDPNVFTMQFMHQFGLTADGGKRNESDSFWWLANEKVNGTDYFEQSSTEMGHGIGSFFENIGTLQEGSYIWNSAAWECQNCK</sequence>
<dbReference type="Gene3D" id="2.180.10.10">
    <property type="entry name" value="RHS repeat-associated core"/>
    <property type="match status" value="1"/>
</dbReference>
<name>A0A316AQX2_9BACT</name>
<dbReference type="NCBIfam" id="TIGR03696">
    <property type="entry name" value="Rhs_assc_core"/>
    <property type="match status" value="1"/>
</dbReference>
<accession>A0A316AQX2</accession>
<organism evidence="1 2">
    <name type="scientific">Dyadobacter jejuensis</name>
    <dbReference type="NCBI Taxonomy" id="1082580"/>
    <lineage>
        <taxon>Bacteria</taxon>
        <taxon>Pseudomonadati</taxon>
        <taxon>Bacteroidota</taxon>
        <taxon>Cytophagia</taxon>
        <taxon>Cytophagales</taxon>
        <taxon>Spirosomataceae</taxon>
        <taxon>Dyadobacter</taxon>
    </lineage>
</organism>
<dbReference type="RefSeq" id="WP_158281180.1">
    <property type="nucleotide sequence ID" value="NZ_QGDT01000001.1"/>
</dbReference>
<proteinExistence type="predicted"/>
<dbReference type="InterPro" id="IPR022385">
    <property type="entry name" value="Rhs_assc_core"/>
</dbReference>
<dbReference type="AlphaFoldDB" id="A0A316AQX2"/>
<dbReference type="PANTHER" id="PTHR32305">
    <property type="match status" value="1"/>
</dbReference>
<protein>
    <submittedName>
        <fullName evidence="1">RHS repeat-associated protein</fullName>
    </submittedName>
</protein>
<dbReference type="OrthoDB" id="966209at2"/>